<feature type="region of interest" description="Disordered" evidence="1">
    <location>
        <begin position="1"/>
        <end position="33"/>
    </location>
</feature>
<evidence type="ECO:0000256" key="1">
    <source>
        <dbReference type="SAM" id="MobiDB-lite"/>
    </source>
</evidence>
<dbReference type="RefSeq" id="WP_021926785.1">
    <property type="nucleotide sequence ID" value="NZ_JACOOT010000032.1"/>
</dbReference>
<dbReference type="Proteomes" id="UP000652847">
    <property type="component" value="Unassembled WGS sequence"/>
</dbReference>
<dbReference type="AlphaFoldDB" id="A0A8I0AHP3"/>
<gene>
    <name evidence="2" type="ORF">H8S54_13445</name>
</gene>
<organism evidence="2 3">
    <name type="scientific">Blautia segnis</name>
    <dbReference type="NCBI Taxonomy" id="2763030"/>
    <lineage>
        <taxon>Bacteria</taxon>
        <taxon>Bacillati</taxon>
        <taxon>Bacillota</taxon>
        <taxon>Clostridia</taxon>
        <taxon>Lachnospirales</taxon>
        <taxon>Lachnospiraceae</taxon>
        <taxon>Blautia</taxon>
    </lineage>
</organism>
<proteinExistence type="predicted"/>
<dbReference type="EMBL" id="JACOOT010000032">
    <property type="protein sequence ID" value="MBC5652082.1"/>
    <property type="molecule type" value="Genomic_DNA"/>
</dbReference>
<protein>
    <submittedName>
        <fullName evidence="2">Uncharacterized protein</fullName>
    </submittedName>
</protein>
<comment type="caution">
    <text evidence="2">The sequence shown here is derived from an EMBL/GenBank/DDBJ whole genome shotgun (WGS) entry which is preliminary data.</text>
</comment>
<name>A0A8I0AHP3_9FIRM</name>
<keyword evidence="3" id="KW-1185">Reference proteome</keyword>
<evidence type="ECO:0000313" key="2">
    <source>
        <dbReference type="EMBL" id="MBC5652082.1"/>
    </source>
</evidence>
<reference evidence="2 3" key="1">
    <citation type="submission" date="2020-08" db="EMBL/GenBank/DDBJ databases">
        <title>Genome public.</title>
        <authorList>
            <person name="Liu C."/>
            <person name="Sun Q."/>
        </authorList>
    </citation>
    <scope>NUCLEOTIDE SEQUENCE [LARGE SCALE GENOMIC DNA]</scope>
    <source>
        <strain evidence="2 3">BX17</strain>
    </source>
</reference>
<accession>A0A8I0AHP3</accession>
<sequence>MRIELKDENQEEPKQIDENDIHNKHESDLTKKEKRQLEKEKLAGMGLGAKLGYIWAYYKPQMAAIVGVIVLIFAAKDIYDNAQIETALTMMVIDSYGMKQAGAEEAVENILGIQDDPYQIVTVDESLRTEGDGAALESYSQMSFTTKVAARAIDVLVGSEIYIDSFENKEEYFANLRDLLPEDVFEKLGDPEDPYSISITSQELASELEVAYEPIKISILVNSEHTENAVTWISALAEMAD</sequence>
<evidence type="ECO:0000313" key="3">
    <source>
        <dbReference type="Proteomes" id="UP000652847"/>
    </source>
</evidence>